<dbReference type="InterPro" id="IPR011234">
    <property type="entry name" value="Fumarylacetoacetase-like_C"/>
</dbReference>
<keyword evidence="5" id="KW-1185">Reference proteome</keyword>
<dbReference type="EMBL" id="JBIAMT010000011">
    <property type="protein sequence ID" value="MFF0501804.1"/>
    <property type="molecule type" value="Genomic_DNA"/>
</dbReference>
<dbReference type="GO" id="GO:0016787">
    <property type="term" value="F:hydrolase activity"/>
    <property type="evidence" value="ECO:0007669"/>
    <property type="project" value="UniProtKB-KW"/>
</dbReference>
<reference evidence="4 5" key="1">
    <citation type="submission" date="2024-10" db="EMBL/GenBank/DDBJ databases">
        <title>The Natural Products Discovery Center: Release of the First 8490 Sequenced Strains for Exploring Actinobacteria Biosynthetic Diversity.</title>
        <authorList>
            <person name="Kalkreuter E."/>
            <person name="Kautsar S.A."/>
            <person name="Yang D."/>
            <person name="Bader C.D."/>
            <person name="Teijaro C.N."/>
            <person name="Fluegel L."/>
            <person name="Davis C.M."/>
            <person name="Simpson J.R."/>
            <person name="Lauterbach L."/>
            <person name="Steele A.D."/>
            <person name="Gui C."/>
            <person name="Meng S."/>
            <person name="Li G."/>
            <person name="Viehrig K."/>
            <person name="Ye F."/>
            <person name="Su P."/>
            <person name="Kiefer A.F."/>
            <person name="Nichols A."/>
            <person name="Cepeda A.J."/>
            <person name="Yan W."/>
            <person name="Fan B."/>
            <person name="Jiang Y."/>
            <person name="Adhikari A."/>
            <person name="Zheng C.-J."/>
            <person name="Schuster L."/>
            <person name="Cowan T.M."/>
            <person name="Smanski M.J."/>
            <person name="Chevrette M.G."/>
            <person name="De Carvalho L.P.S."/>
            <person name="Shen B."/>
        </authorList>
    </citation>
    <scope>NUCLEOTIDE SEQUENCE [LARGE SCALE GENOMIC DNA]</scope>
    <source>
        <strain evidence="4 5">NPDC004119</strain>
    </source>
</reference>
<evidence type="ECO:0000313" key="5">
    <source>
        <dbReference type="Proteomes" id="UP001601442"/>
    </source>
</evidence>
<dbReference type="InterPro" id="IPR051121">
    <property type="entry name" value="FAH"/>
</dbReference>
<dbReference type="Gene3D" id="3.90.850.10">
    <property type="entry name" value="Fumarylacetoacetase-like, C-terminal domain"/>
    <property type="match status" value="1"/>
</dbReference>
<dbReference type="Pfam" id="PF01557">
    <property type="entry name" value="FAA_hydrolase"/>
    <property type="match status" value="1"/>
</dbReference>
<evidence type="ECO:0000256" key="2">
    <source>
        <dbReference type="ARBA" id="ARBA00022723"/>
    </source>
</evidence>
<protein>
    <submittedName>
        <fullName evidence="4">Fumarylacetoacetate hydrolase family protein</fullName>
    </submittedName>
</protein>
<feature type="domain" description="Fumarylacetoacetase-like C-terminal" evidence="3">
    <location>
        <begin position="87"/>
        <end position="318"/>
    </location>
</feature>
<dbReference type="PANTHER" id="PTHR42796:SF4">
    <property type="entry name" value="FUMARYLACETOACETATE HYDROLASE DOMAIN-CONTAINING PROTEIN 2A"/>
    <property type="match status" value="1"/>
</dbReference>
<comment type="similarity">
    <text evidence="1">Belongs to the FAH family.</text>
</comment>
<name>A0ABW6PF43_9NOCA</name>
<gene>
    <name evidence="4" type="ORF">ACFYU5_35825</name>
</gene>
<evidence type="ECO:0000256" key="1">
    <source>
        <dbReference type="ARBA" id="ARBA00010211"/>
    </source>
</evidence>
<dbReference type="Proteomes" id="UP001601442">
    <property type="component" value="Unassembled WGS sequence"/>
</dbReference>
<dbReference type="RefSeq" id="WP_387401809.1">
    <property type="nucleotide sequence ID" value="NZ_JBIAMT010000011.1"/>
</dbReference>
<dbReference type="SUPFAM" id="SSF56529">
    <property type="entry name" value="FAH"/>
    <property type="match status" value="1"/>
</dbReference>
<keyword evidence="4" id="KW-0378">Hydrolase</keyword>
<dbReference type="PANTHER" id="PTHR42796">
    <property type="entry name" value="FUMARYLACETOACETATE HYDROLASE DOMAIN-CONTAINING PROTEIN 2A-RELATED"/>
    <property type="match status" value="1"/>
</dbReference>
<evidence type="ECO:0000313" key="4">
    <source>
        <dbReference type="EMBL" id="MFF0501804.1"/>
    </source>
</evidence>
<dbReference type="InterPro" id="IPR036663">
    <property type="entry name" value="Fumarylacetoacetase_C_sf"/>
</dbReference>
<organism evidence="4 5">
    <name type="scientific">Nocardia aobensis</name>
    <dbReference type="NCBI Taxonomy" id="257277"/>
    <lineage>
        <taxon>Bacteria</taxon>
        <taxon>Bacillati</taxon>
        <taxon>Actinomycetota</taxon>
        <taxon>Actinomycetes</taxon>
        <taxon>Mycobacteriales</taxon>
        <taxon>Nocardiaceae</taxon>
        <taxon>Nocardia</taxon>
    </lineage>
</organism>
<evidence type="ECO:0000259" key="3">
    <source>
        <dbReference type="Pfam" id="PF01557"/>
    </source>
</evidence>
<proteinExistence type="inferred from homology"/>
<sequence length="324" mass="35413">MTRWVDGYALGTFSDETRVFAGIVSGDRVLPLDSVGPVVTPTTVRDLLEHWDVVGPRVQELATTFDRDQSLPLEGLAVLAPLEPRQIIQVGANYRSHVAQVVISDRAPGDTRSDEELRRYADETMDELKRSGKPFFFTGLPSAVCGPDDDVLLPAEAKRVDWEVELAVVIGATAHRVPAERAMEYVAGYTVCNDISARDLQFSPEHKPLGGDWLRAKNRPTFLPTGPFVVPAELVPDYRQLELTLDLNGERKQSDLPANLLYDVPALIAAASQAALLYPGDLLLTGSPAGNGGFWQQWLQPGDVMEAGIAGIGYQHNTCQAEPR</sequence>
<comment type="caution">
    <text evidence="4">The sequence shown here is derived from an EMBL/GenBank/DDBJ whole genome shotgun (WGS) entry which is preliminary data.</text>
</comment>
<accession>A0ABW6PF43</accession>
<keyword evidence="2" id="KW-0479">Metal-binding</keyword>